<organism evidence="1 2">
    <name type="scientific">Cloacibacterium rupense</name>
    <dbReference type="NCBI Taxonomy" id="517423"/>
    <lineage>
        <taxon>Bacteria</taxon>
        <taxon>Pseudomonadati</taxon>
        <taxon>Bacteroidota</taxon>
        <taxon>Flavobacteriia</taxon>
        <taxon>Flavobacteriales</taxon>
        <taxon>Weeksellaceae</taxon>
    </lineage>
</organism>
<comment type="caution">
    <text evidence="1">The sequence shown here is derived from an EMBL/GenBank/DDBJ whole genome shotgun (WGS) entry which is preliminary data.</text>
</comment>
<sequence length="252" mass="30321">MYFMKRSNNDFLILLTCCVNPKDMVYTKINDPKIRIEQYYKAFDYYLFCTPYKILIVENTLFDIDTKYKQNERIEYLTFDGNNFDKSLGKGYGEALIIKYAIENSNYIKENKNINIIKITGRLIVLNINKHIQQFNDKYRQNQVLIDTNLRFDIVYSYFFIANFYFFTKYFLKNKEMINDSLKIYFEHVLLLSVKEYIDQGNFYDFFKRPIIIDGVSGSTGEKYTDGSQFKLIARHFLKRFLLKFKNNKPVR</sequence>
<gene>
    <name evidence="1" type="ORF">GCM10010992_26980</name>
</gene>
<proteinExistence type="predicted"/>
<dbReference type="Proteomes" id="UP000620064">
    <property type="component" value="Unassembled WGS sequence"/>
</dbReference>
<evidence type="ECO:0000313" key="2">
    <source>
        <dbReference type="Proteomes" id="UP000620064"/>
    </source>
</evidence>
<name>A0ABQ2NPI6_9FLAO</name>
<dbReference type="EMBL" id="BMLV01000007">
    <property type="protein sequence ID" value="GGP06546.1"/>
    <property type="molecule type" value="Genomic_DNA"/>
</dbReference>
<evidence type="ECO:0000313" key="1">
    <source>
        <dbReference type="EMBL" id="GGP06546.1"/>
    </source>
</evidence>
<keyword evidence="2" id="KW-1185">Reference proteome</keyword>
<accession>A0ABQ2NPI6</accession>
<reference evidence="2" key="1">
    <citation type="journal article" date="2019" name="Int. J. Syst. Evol. Microbiol.">
        <title>The Global Catalogue of Microorganisms (GCM) 10K type strain sequencing project: providing services to taxonomists for standard genome sequencing and annotation.</title>
        <authorList>
            <consortium name="The Broad Institute Genomics Platform"/>
            <consortium name="The Broad Institute Genome Sequencing Center for Infectious Disease"/>
            <person name="Wu L."/>
            <person name="Ma J."/>
        </authorList>
    </citation>
    <scope>NUCLEOTIDE SEQUENCE [LARGE SCALE GENOMIC DNA]</scope>
    <source>
        <strain evidence="2">CGMCC 1.7656</strain>
    </source>
</reference>
<protein>
    <submittedName>
        <fullName evidence="1">Uncharacterized protein</fullName>
    </submittedName>
</protein>